<evidence type="ECO:0000259" key="2">
    <source>
        <dbReference type="Pfam" id="PF20732"/>
    </source>
</evidence>
<name>A0A844YDP3_9SPHN</name>
<feature type="domain" description="Peptidoglycan beta-N-acetylmuramidase NamZ C-terminal" evidence="2">
    <location>
        <begin position="231"/>
        <end position="399"/>
    </location>
</feature>
<dbReference type="InterPro" id="IPR048503">
    <property type="entry name" value="NamZ_C"/>
</dbReference>
<dbReference type="EMBL" id="WTYN01000001">
    <property type="protein sequence ID" value="MXO61665.1"/>
    <property type="molecule type" value="Genomic_DNA"/>
</dbReference>
<dbReference type="Pfam" id="PF07075">
    <property type="entry name" value="NamZ_N"/>
    <property type="match status" value="1"/>
</dbReference>
<comment type="caution">
    <text evidence="3">The sequence shown here is derived from an EMBL/GenBank/DDBJ whole genome shotgun (WGS) entry which is preliminary data.</text>
</comment>
<evidence type="ECO:0000259" key="1">
    <source>
        <dbReference type="Pfam" id="PF07075"/>
    </source>
</evidence>
<dbReference type="AlphaFoldDB" id="A0A844YDP3"/>
<accession>A0A844YDP3</accession>
<proteinExistence type="predicted"/>
<sequence length="399" mass="44422">MKFGIDRLLADADLIKELGGRRVALVAHPASVTEDLTHSLDALIAAGINVSSAFGPQHGLKGDKQDNMVETQDETDPQYGIPVFSLYGEVRRPSGQMMSSADVFLFDLQDLGCRIYTFVTTLLYLLEEAATHGKSVWVLDRPNPAGRPIEGTLLVAGQESFVGAAEMPMRHGLTMGEMGHWFIRRFGLDVDYRVIEMDGWQPDGAPGFGWPTDRIWINPSPNAASLNMARAYAGTVMIEGANVSEGRGTTRPLEVLFGAPDIDAKAVLAEMKSFAPQWLAGCALREVWFTPTFHKHAGELCHGLMIHAEGKFYDHHAFKPWRLQALAFKAIRRLYPDYDIWRDFAYEYEFDRLAIDVINGGPALREWVDDPGRTPADLEAVTAPDEQAWREQVADLLLY</sequence>
<dbReference type="InterPro" id="IPR008302">
    <property type="entry name" value="NamZ"/>
</dbReference>
<reference evidence="3 4" key="1">
    <citation type="submission" date="2019-12" db="EMBL/GenBank/DDBJ databases">
        <title>Genomic-based taxomic classification of the family Erythrobacteraceae.</title>
        <authorList>
            <person name="Xu L."/>
        </authorList>
    </citation>
    <scope>NUCLEOTIDE SEQUENCE [LARGE SCALE GENOMIC DNA]</scope>
    <source>
        <strain evidence="3 4">MCCC 1A09965</strain>
    </source>
</reference>
<keyword evidence="4" id="KW-1185">Reference proteome</keyword>
<dbReference type="PIRSF" id="PIRSF016719">
    <property type="entry name" value="UCP016719"/>
    <property type="match status" value="1"/>
</dbReference>
<dbReference type="OrthoDB" id="9801061at2"/>
<organism evidence="3 4">
    <name type="scientific">Qipengyuania oceanensis</name>
    <dbReference type="NCBI Taxonomy" id="1463597"/>
    <lineage>
        <taxon>Bacteria</taxon>
        <taxon>Pseudomonadati</taxon>
        <taxon>Pseudomonadota</taxon>
        <taxon>Alphaproteobacteria</taxon>
        <taxon>Sphingomonadales</taxon>
        <taxon>Erythrobacteraceae</taxon>
        <taxon>Qipengyuania</taxon>
    </lineage>
</organism>
<gene>
    <name evidence="3" type="ORF">GRI48_01445</name>
</gene>
<dbReference type="PANTHER" id="PTHR42915">
    <property type="entry name" value="HYPOTHETICAL 460 KDA PROTEIN IN FEUA-SIGW INTERGENIC REGION [PRECURSOR]"/>
    <property type="match status" value="1"/>
</dbReference>
<dbReference type="Pfam" id="PF20732">
    <property type="entry name" value="NamZ_C"/>
    <property type="match status" value="1"/>
</dbReference>
<dbReference type="Gene3D" id="3.40.50.12170">
    <property type="entry name" value="Uncharacterised protein PF07075, DUF1343"/>
    <property type="match status" value="1"/>
</dbReference>
<dbReference type="RefSeq" id="WP_160670354.1">
    <property type="nucleotide sequence ID" value="NZ_WTYN01000001.1"/>
</dbReference>
<evidence type="ECO:0000313" key="3">
    <source>
        <dbReference type="EMBL" id="MXO61665.1"/>
    </source>
</evidence>
<feature type="domain" description="Peptidoglycan beta-N-acetylmuramidase NamZ N-terminal" evidence="1">
    <location>
        <begin position="23"/>
        <end position="226"/>
    </location>
</feature>
<evidence type="ECO:0000313" key="4">
    <source>
        <dbReference type="Proteomes" id="UP000445582"/>
    </source>
</evidence>
<protein>
    <submittedName>
        <fullName evidence="3">DUF1343 domain-containing protein</fullName>
    </submittedName>
</protein>
<dbReference type="Gene3D" id="3.90.1150.140">
    <property type="match status" value="1"/>
</dbReference>
<dbReference type="GO" id="GO:0033922">
    <property type="term" value="F:peptidoglycan beta-N-acetylmuramidase activity"/>
    <property type="evidence" value="ECO:0007669"/>
    <property type="project" value="InterPro"/>
</dbReference>
<dbReference type="InterPro" id="IPR048502">
    <property type="entry name" value="NamZ_N"/>
</dbReference>
<dbReference type="Proteomes" id="UP000445582">
    <property type="component" value="Unassembled WGS sequence"/>
</dbReference>
<dbReference type="PANTHER" id="PTHR42915:SF1">
    <property type="entry name" value="PEPTIDOGLYCAN BETA-N-ACETYLMURAMIDASE NAMZ"/>
    <property type="match status" value="1"/>
</dbReference>